<feature type="compositionally biased region" description="Basic and acidic residues" evidence="1">
    <location>
        <begin position="66"/>
        <end position="81"/>
    </location>
</feature>
<feature type="region of interest" description="Disordered" evidence="1">
    <location>
        <begin position="62"/>
        <end position="81"/>
    </location>
</feature>
<protein>
    <recommendedName>
        <fullName evidence="4">Transposase</fullName>
    </recommendedName>
</protein>
<proteinExistence type="predicted"/>
<evidence type="ECO:0000313" key="3">
    <source>
        <dbReference type="Proteomes" id="UP001303647"/>
    </source>
</evidence>
<organism evidence="2 3">
    <name type="scientific">Corynascus novoguineensis</name>
    <dbReference type="NCBI Taxonomy" id="1126955"/>
    <lineage>
        <taxon>Eukaryota</taxon>
        <taxon>Fungi</taxon>
        <taxon>Dikarya</taxon>
        <taxon>Ascomycota</taxon>
        <taxon>Pezizomycotina</taxon>
        <taxon>Sordariomycetes</taxon>
        <taxon>Sordariomycetidae</taxon>
        <taxon>Sordariales</taxon>
        <taxon>Chaetomiaceae</taxon>
        <taxon>Corynascus</taxon>
    </lineage>
</organism>
<keyword evidence="3" id="KW-1185">Reference proteome</keyword>
<dbReference type="Pfam" id="PF13565">
    <property type="entry name" value="HTH_32"/>
    <property type="match status" value="1"/>
</dbReference>
<accession>A0AAN7HQF5</accession>
<evidence type="ECO:0000256" key="1">
    <source>
        <dbReference type="SAM" id="MobiDB-lite"/>
    </source>
</evidence>
<reference evidence="2" key="1">
    <citation type="journal article" date="2023" name="Mol. Phylogenet. Evol.">
        <title>Genome-scale phylogeny and comparative genomics of the fungal order Sordariales.</title>
        <authorList>
            <person name="Hensen N."/>
            <person name="Bonometti L."/>
            <person name="Westerberg I."/>
            <person name="Brannstrom I.O."/>
            <person name="Guillou S."/>
            <person name="Cros-Aarteil S."/>
            <person name="Calhoun S."/>
            <person name="Haridas S."/>
            <person name="Kuo A."/>
            <person name="Mondo S."/>
            <person name="Pangilinan J."/>
            <person name="Riley R."/>
            <person name="LaButti K."/>
            <person name="Andreopoulos B."/>
            <person name="Lipzen A."/>
            <person name="Chen C."/>
            <person name="Yan M."/>
            <person name="Daum C."/>
            <person name="Ng V."/>
            <person name="Clum A."/>
            <person name="Steindorff A."/>
            <person name="Ohm R.A."/>
            <person name="Martin F."/>
            <person name="Silar P."/>
            <person name="Natvig D.O."/>
            <person name="Lalanne C."/>
            <person name="Gautier V."/>
            <person name="Ament-Velasquez S.L."/>
            <person name="Kruys A."/>
            <person name="Hutchinson M.I."/>
            <person name="Powell A.J."/>
            <person name="Barry K."/>
            <person name="Miller A.N."/>
            <person name="Grigoriev I.V."/>
            <person name="Debuchy R."/>
            <person name="Gladieux P."/>
            <person name="Hiltunen Thoren M."/>
            <person name="Johannesson H."/>
        </authorList>
    </citation>
    <scope>NUCLEOTIDE SEQUENCE</scope>
    <source>
        <strain evidence="2">CBS 359.72</strain>
    </source>
</reference>
<dbReference type="EMBL" id="MU857637">
    <property type="protein sequence ID" value="KAK4248493.1"/>
    <property type="molecule type" value="Genomic_DNA"/>
</dbReference>
<gene>
    <name evidence="2" type="ORF">C7999DRAFT_40367</name>
</gene>
<reference evidence="2" key="2">
    <citation type="submission" date="2023-05" db="EMBL/GenBank/DDBJ databases">
        <authorList>
            <consortium name="Lawrence Berkeley National Laboratory"/>
            <person name="Steindorff A."/>
            <person name="Hensen N."/>
            <person name="Bonometti L."/>
            <person name="Westerberg I."/>
            <person name="Brannstrom I.O."/>
            <person name="Guillou S."/>
            <person name="Cros-Aarteil S."/>
            <person name="Calhoun S."/>
            <person name="Haridas S."/>
            <person name="Kuo A."/>
            <person name="Mondo S."/>
            <person name="Pangilinan J."/>
            <person name="Riley R."/>
            <person name="Labutti K."/>
            <person name="Andreopoulos B."/>
            <person name="Lipzen A."/>
            <person name="Chen C."/>
            <person name="Yanf M."/>
            <person name="Daum C."/>
            <person name="Ng V."/>
            <person name="Clum A."/>
            <person name="Ohm R."/>
            <person name="Martin F."/>
            <person name="Silar P."/>
            <person name="Natvig D."/>
            <person name="Lalanne C."/>
            <person name="Gautier V."/>
            <person name="Ament-Velasquez S.L."/>
            <person name="Kruys A."/>
            <person name="Hutchinson M.I."/>
            <person name="Powell A.J."/>
            <person name="Barry K."/>
            <person name="Miller A.N."/>
            <person name="Grigoriev I.V."/>
            <person name="Debuchy R."/>
            <person name="Gladieux P."/>
            <person name="Thoren M.H."/>
            <person name="Johannesson H."/>
        </authorList>
    </citation>
    <scope>NUCLEOTIDE SEQUENCE</scope>
    <source>
        <strain evidence="2">CBS 359.72</strain>
    </source>
</reference>
<evidence type="ECO:0008006" key="4">
    <source>
        <dbReference type="Google" id="ProtNLM"/>
    </source>
</evidence>
<dbReference type="Proteomes" id="UP001303647">
    <property type="component" value="Unassembled WGS sequence"/>
</dbReference>
<evidence type="ECO:0000313" key="2">
    <source>
        <dbReference type="EMBL" id="KAK4248493.1"/>
    </source>
</evidence>
<sequence>MISLDELGAKLTAGRQPGQELSPLARAAITGAVAAGASQSAVARAFGINRKAVQRTLQRFESSGTFEDKPRSGRPEVLTEREKRHIVQVAKREPGLTTLRLTNTVAAQVSRSTFYTNEVLIRSIFAVEPCYQKSTA</sequence>
<comment type="caution">
    <text evidence="2">The sequence shown here is derived from an EMBL/GenBank/DDBJ whole genome shotgun (WGS) entry which is preliminary data.</text>
</comment>
<dbReference type="AlphaFoldDB" id="A0AAN7HQF5"/>
<name>A0AAN7HQF5_9PEZI</name>
<dbReference type="InterPro" id="IPR009057">
    <property type="entry name" value="Homeodomain-like_sf"/>
</dbReference>
<dbReference type="SUPFAM" id="SSF46689">
    <property type="entry name" value="Homeodomain-like"/>
    <property type="match status" value="1"/>
</dbReference>